<protein>
    <submittedName>
        <fullName evidence="9">Uncharacterized protein</fullName>
    </submittedName>
</protein>
<keyword evidence="4" id="KW-0677">Repeat</keyword>
<name>A0AAV6V5L3_9ARAC</name>
<feature type="compositionally biased region" description="Basic and acidic residues" evidence="7">
    <location>
        <begin position="179"/>
        <end position="211"/>
    </location>
</feature>
<dbReference type="AlphaFoldDB" id="A0AAV6V5L3"/>
<organism evidence="9 10">
    <name type="scientific">Oedothorax gibbosus</name>
    <dbReference type="NCBI Taxonomy" id="931172"/>
    <lineage>
        <taxon>Eukaryota</taxon>
        <taxon>Metazoa</taxon>
        <taxon>Ecdysozoa</taxon>
        <taxon>Arthropoda</taxon>
        <taxon>Chelicerata</taxon>
        <taxon>Arachnida</taxon>
        <taxon>Araneae</taxon>
        <taxon>Araneomorphae</taxon>
        <taxon>Entelegynae</taxon>
        <taxon>Araneoidea</taxon>
        <taxon>Linyphiidae</taxon>
        <taxon>Erigoninae</taxon>
        <taxon>Oedothorax</taxon>
    </lineage>
</organism>
<keyword evidence="5" id="KW-0027">Amidation</keyword>
<keyword evidence="3" id="KW-0964">Secreted</keyword>
<dbReference type="Proteomes" id="UP000827092">
    <property type="component" value="Unassembled WGS sequence"/>
</dbReference>
<dbReference type="GO" id="GO:0007218">
    <property type="term" value="P:neuropeptide signaling pathway"/>
    <property type="evidence" value="ECO:0007669"/>
    <property type="project" value="UniProtKB-KW"/>
</dbReference>
<evidence type="ECO:0000256" key="2">
    <source>
        <dbReference type="ARBA" id="ARBA00006356"/>
    </source>
</evidence>
<dbReference type="InterPro" id="IPR051041">
    <property type="entry name" value="FMRFamide-related_np"/>
</dbReference>
<comment type="caution">
    <text evidence="9">The sequence shown here is derived from an EMBL/GenBank/DDBJ whole genome shotgun (WGS) entry which is preliminary data.</text>
</comment>
<feature type="compositionally biased region" description="Polar residues" evidence="7">
    <location>
        <begin position="213"/>
        <end position="224"/>
    </location>
</feature>
<feature type="region of interest" description="Disordered" evidence="7">
    <location>
        <begin position="36"/>
        <end position="77"/>
    </location>
</feature>
<evidence type="ECO:0000256" key="1">
    <source>
        <dbReference type="ARBA" id="ARBA00004613"/>
    </source>
</evidence>
<feature type="compositionally biased region" description="Basic and acidic residues" evidence="7">
    <location>
        <begin position="798"/>
        <end position="812"/>
    </location>
</feature>
<comment type="similarity">
    <text evidence="2">Belongs to the FARP (FMRFamide related peptide) family.</text>
</comment>
<reference evidence="9 10" key="1">
    <citation type="journal article" date="2022" name="Nat. Ecol. Evol.">
        <title>A masculinizing supergene underlies an exaggerated male reproductive morph in a spider.</title>
        <authorList>
            <person name="Hendrickx F."/>
            <person name="De Corte Z."/>
            <person name="Sonet G."/>
            <person name="Van Belleghem S.M."/>
            <person name="Kostlbacher S."/>
            <person name="Vangestel C."/>
        </authorList>
    </citation>
    <scope>NUCLEOTIDE SEQUENCE [LARGE SCALE GENOMIC DNA]</scope>
    <source>
        <strain evidence="9">W744_W776</strain>
    </source>
</reference>
<feature type="compositionally biased region" description="Basic and acidic residues" evidence="7">
    <location>
        <begin position="252"/>
        <end position="268"/>
    </location>
</feature>
<feature type="region of interest" description="Disordered" evidence="7">
    <location>
        <begin position="778"/>
        <end position="817"/>
    </location>
</feature>
<evidence type="ECO:0000256" key="4">
    <source>
        <dbReference type="ARBA" id="ARBA00022737"/>
    </source>
</evidence>
<feature type="region of interest" description="Disordered" evidence="7">
    <location>
        <begin position="170"/>
        <end position="286"/>
    </location>
</feature>
<evidence type="ECO:0000256" key="5">
    <source>
        <dbReference type="ARBA" id="ARBA00022815"/>
    </source>
</evidence>
<dbReference type="GO" id="GO:0005576">
    <property type="term" value="C:extracellular region"/>
    <property type="evidence" value="ECO:0007669"/>
    <property type="project" value="UniProtKB-SubCell"/>
</dbReference>
<evidence type="ECO:0000256" key="7">
    <source>
        <dbReference type="SAM" id="MobiDB-lite"/>
    </source>
</evidence>
<dbReference type="InterPro" id="IPR002544">
    <property type="entry name" value="FMRFamid-related_peptide-like"/>
</dbReference>
<keyword evidence="10" id="KW-1185">Reference proteome</keyword>
<feature type="signal peptide" evidence="8">
    <location>
        <begin position="1"/>
        <end position="26"/>
    </location>
</feature>
<evidence type="ECO:0000256" key="8">
    <source>
        <dbReference type="SAM" id="SignalP"/>
    </source>
</evidence>
<evidence type="ECO:0000313" key="9">
    <source>
        <dbReference type="EMBL" id="KAG8191229.1"/>
    </source>
</evidence>
<dbReference type="Pfam" id="PF01581">
    <property type="entry name" value="FARP"/>
    <property type="match status" value="3"/>
</dbReference>
<evidence type="ECO:0000313" key="10">
    <source>
        <dbReference type="Proteomes" id="UP000827092"/>
    </source>
</evidence>
<keyword evidence="6" id="KW-0527">Neuropeptide</keyword>
<feature type="region of interest" description="Disordered" evidence="7">
    <location>
        <begin position="905"/>
        <end position="928"/>
    </location>
</feature>
<evidence type="ECO:0000256" key="6">
    <source>
        <dbReference type="ARBA" id="ARBA00023320"/>
    </source>
</evidence>
<comment type="subcellular location">
    <subcellularLocation>
        <location evidence="1">Secreted</location>
    </subcellularLocation>
</comment>
<accession>A0AAV6V5L3</accession>
<proteinExistence type="inferred from homology"/>
<keyword evidence="8" id="KW-0732">Signal</keyword>
<dbReference type="PANTHER" id="PTHR20986">
    <property type="entry name" value="FMRFAMIDE-RELATED PEPTIDES"/>
    <property type="match status" value="1"/>
</dbReference>
<dbReference type="EMBL" id="JAFNEN010000163">
    <property type="protein sequence ID" value="KAG8191229.1"/>
    <property type="molecule type" value="Genomic_DNA"/>
</dbReference>
<sequence>MAVHVAVFKATFFYFCLLLAAYTSLAEESLASSVHSTSSLKDPGHPPPDHFSSSPSNSKTVETNLLSPRNRRDLDPNQIRQFYNNNKVSNRALQSAFRYNDEILRSLLQSQTSYNKNPYNSARSEFFYNILRPLDRRTTRYNSWDDHSVMHFGKRSVPTDDLRTIQLNEIESIPSDGQAHVEDREEKQTVEERSIPSDESRSIHSNARESELLDNSKSMSTDGQIKQEKVVENGGVVKRSPSLSDHGVLHFGKREYDENKIENKDDIPNHQNSSPSVEESRKEEDRLADQLYLSDIDKRDNDPWHSMMSFGKRDGNDPWHNVMSFGKRDSNDPWHSVMSFGKRDSNDPWHSVMSFGKRDSNDPWHSVMRFGKRDGNDPWHNVMSFGKRDSNDPWHSVMSFGKRDGNDPWHNVMSFGKRDSNDPWHSVMSFGKRDSNDPWHSVMSFGKRDGNDPWHNVMSFGKRDGNDPWHSVMSFGKRDGNDPWHNVMSFGKRDSNDPWHSVMSFGKRDGNDPWHSVMSFGKRDSNDPWHSVMSFGKRDEKISKGISNNNKENVDFLDKGLKQKRSIRETSGPVENELVPEKRFDVFKDHNTMHFGKKSDPWDSHNTLHFGKKSDPWDTHNTLHFGKKSDPWDSHNTLHFGKKSDEWNSHNTMHFGKKSDPWESHTMHFGKKSDPWDSHNTMHFGKRSDVVHDSLTKVQERNILKDKTEQPMSSNTAVIDNLKLNKRSATYTKDGDSINDKKLNNQEKIEKYEIRVKRSVILKNVDAIHKNTELKNTMLDNQKDAASKKENQTSIKSSENKKGLKQDPKSIEGKSTVSNIGKRSVVVAENKVSNHITSPQINEEKSIEEPNTDRDKVLHFGKRSIALDEFENSRASDNQWNNEEDQLTKRSENAWDLHNTMHFGKKSDPWDLHNTMHFGKKSDPVGVT</sequence>
<dbReference type="SMART" id="SM00029">
    <property type="entry name" value="GASTRIN"/>
    <property type="match status" value="20"/>
</dbReference>
<feature type="compositionally biased region" description="Basic and acidic residues" evidence="7">
    <location>
        <begin position="781"/>
        <end position="791"/>
    </location>
</feature>
<feature type="chain" id="PRO_5043585809" evidence="8">
    <location>
        <begin position="27"/>
        <end position="928"/>
    </location>
</feature>
<gene>
    <name evidence="9" type="ORF">JTE90_021963</name>
</gene>
<evidence type="ECO:0000256" key="3">
    <source>
        <dbReference type="ARBA" id="ARBA00022525"/>
    </source>
</evidence>
<dbReference type="PANTHER" id="PTHR20986:SF22">
    <property type="entry name" value="FMRFAMIDE-RELATED PEPTIDES"/>
    <property type="match status" value="1"/>
</dbReference>